<evidence type="ECO:0000313" key="2">
    <source>
        <dbReference type="EMBL" id="CAD1840552.1"/>
    </source>
</evidence>
<dbReference type="GO" id="GO:0005737">
    <property type="term" value="C:cytoplasm"/>
    <property type="evidence" value="ECO:0007669"/>
    <property type="project" value="TreeGrafter"/>
</dbReference>
<feature type="signal peptide" evidence="1">
    <location>
        <begin position="1"/>
        <end position="23"/>
    </location>
</feature>
<sequence>MYAQMLCGLLLSADVLRIGAVFAFGFSRPPPPLAQLCQDLSTRTLNPAVVTDPFVREAVGELLTKPEPELAQRIAAECSGDNWEGIVRRVWPNTKYLDVIMTRAMAQYILTLEYLGWGLPMACMMYASSECYFGLNLRPMCDPADVALDRVLIGGG</sequence>
<reference evidence="2" key="1">
    <citation type="submission" date="2020-07" db="EMBL/GenBank/DDBJ databases">
        <authorList>
            <person name="Lin J."/>
        </authorList>
    </citation>
    <scope>NUCLEOTIDE SEQUENCE</scope>
</reference>
<name>A0A6V7QBQ8_ANACO</name>
<keyword evidence="1" id="KW-0732">Signal</keyword>
<protein>
    <submittedName>
        <fullName evidence="2">Uncharacterized protein</fullName>
    </submittedName>
</protein>
<proteinExistence type="predicted"/>
<evidence type="ECO:0000256" key="1">
    <source>
        <dbReference type="SAM" id="SignalP"/>
    </source>
</evidence>
<organism evidence="2">
    <name type="scientific">Ananas comosus var. bracteatus</name>
    <name type="common">red pineapple</name>
    <dbReference type="NCBI Taxonomy" id="296719"/>
    <lineage>
        <taxon>Eukaryota</taxon>
        <taxon>Viridiplantae</taxon>
        <taxon>Streptophyta</taxon>
        <taxon>Embryophyta</taxon>
        <taxon>Tracheophyta</taxon>
        <taxon>Spermatophyta</taxon>
        <taxon>Magnoliopsida</taxon>
        <taxon>Liliopsida</taxon>
        <taxon>Poales</taxon>
        <taxon>Bromeliaceae</taxon>
        <taxon>Bromelioideae</taxon>
        <taxon>Ananas</taxon>
    </lineage>
</organism>
<gene>
    <name evidence="2" type="ORF">CB5_LOCUS23763</name>
</gene>
<dbReference type="PANTHER" id="PTHR31901">
    <property type="entry name" value="GH3 DOMAIN-CONTAINING PROTEIN"/>
    <property type="match status" value="1"/>
</dbReference>
<dbReference type="PANTHER" id="PTHR31901:SF96">
    <property type="entry name" value="INDOLE-3-ACETIC ACID-AMIDO SYNTHETASE GH3.1-RELATED"/>
    <property type="match status" value="1"/>
</dbReference>
<feature type="chain" id="PRO_5027780896" evidence="1">
    <location>
        <begin position="24"/>
        <end position="156"/>
    </location>
</feature>
<dbReference type="AlphaFoldDB" id="A0A6V7QBQ8"/>
<dbReference type="InterPro" id="IPR004993">
    <property type="entry name" value="GH3"/>
</dbReference>
<dbReference type="GO" id="GO:0016881">
    <property type="term" value="F:acid-amino acid ligase activity"/>
    <property type="evidence" value="ECO:0007669"/>
    <property type="project" value="TreeGrafter"/>
</dbReference>
<dbReference type="EMBL" id="LR862135">
    <property type="protein sequence ID" value="CAD1840552.1"/>
    <property type="molecule type" value="Genomic_DNA"/>
</dbReference>
<dbReference type="Pfam" id="PF03321">
    <property type="entry name" value="GH3"/>
    <property type="match status" value="1"/>
</dbReference>
<accession>A0A6V7QBQ8</accession>